<name>A0A8X6Q819_NEPPI</name>
<evidence type="ECO:0000313" key="1">
    <source>
        <dbReference type="EMBL" id="GFU05310.1"/>
    </source>
</evidence>
<keyword evidence="2" id="KW-1185">Reference proteome</keyword>
<dbReference type="AlphaFoldDB" id="A0A8X6Q819"/>
<reference evidence="1" key="1">
    <citation type="submission" date="2020-08" db="EMBL/GenBank/DDBJ databases">
        <title>Multicomponent nature underlies the extraordinary mechanical properties of spider dragline silk.</title>
        <authorList>
            <person name="Kono N."/>
            <person name="Nakamura H."/>
            <person name="Mori M."/>
            <person name="Yoshida Y."/>
            <person name="Ohtoshi R."/>
            <person name="Malay A.D."/>
            <person name="Moran D.A.P."/>
            <person name="Tomita M."/>
            <person name="Numata K."/>
            <person name="Arakawa K."/>
        </authorList>
    </citation>
    <scope>NUCLEOTIDE SEQUENCE</scope>
</reference>
<comment type="caution">
    <text evidence="1">The sequence shown here is derived from an EMBL/GenBank/DDBJ whole genome shotgun (WGS) entry which is preliminary data.</text>
</comment>
<gene>
    <name evidence="1" type="ORF">NPIL_2101</name>
</gene>
<dbReference type="Proteomes" id="UP000887013">
    <property type="component" value="Unassembled WGS sequence"/>
</dbReference>
<dbReference type="EMBL" id="BMAW01123881">
    <property type="protein sequence ID" value="GFU05310.1"/>
    <property type="molecule type" value="Genomic_DNA"/>
</dbReference>
<protein>
    <submittedName>
        <fullName evidence="1">Uncharacterized protein</fullName>
    </submittedName>
</protein>
<proteinExistence type="predicted"/>
<accession>A0A8X6Q819</accession>
<sequence>MFGCPIKLRLANSVLLRNLISNMTTEEDLERIIDINKEWMVNIDNRRFYVISLIEDKGTNLESTVDLESQDNNNVCEKESRITMKLDTEVQT</sequence>
<evidence type="ECO:0000313" key="2">
    <source>
        <dbReference type="Proteomes" id="UP000887013"/>
    </source>
</evidence>
<organism evidence="1 2">
    <name type="scientific">Nephila pilipes</name>
    <name type="common">Giant wood spider</name>
    <name type="synonym">Nephila maculata</name>
    <dbReference type="NCBI Taxonomy" id="299642"/>
    <lineage>
        <taxon>Eukaryota</taxon>
        <taxon>Metazoa</taxon>
        <taxon>Ecdysozoa</taxon>
        <taxon>Arthropoda</taxon>
        <taxon>Chelicerata</taxon>
        <taxon>Arachnida</taxon>
        <taxon>Araneae</taxon>
        <taxon>Araneomorphae</taxon>
        <taxon>Entelegynae</taxon>
        <taxon>Araneoidea</taxon>
        <taxon>Nephilidae</taxon>
        <taxon>Nephila</taxon>
    </lineage>
</organism>